<reference evidence="3 5" key="3">
    <citation type="journal article" date="2015" name="BMC Genomics">
        <title>The completed genome sequence of the pathogenic ascomycete fungus Fusarium graminearum.</title>
        <authorList>
            <person name="King R."/>
            <person name="Urban M."/>
            <person name="Hammond-Kosack M.C."/>
            <person name="Hassani-Pak K."/>
            <person name="Hammond-Kosack K.E."/>
        </authorList>
    </citation>
    <scope>NUCLEOTIDE SEQUENCE [LARGE SCALE GENOMIC DNA]</scope>
    <source>
        <strain evidence="5">ATCC MYA-4620 / CBS 123657 / FGSC 9075 / NRRL 31084 / PH-1</strain>
        <strain evidence="3">PH-1</strain>
    </source>
</reference>
<sequence length="299" mass="33348">MRQTQDTTGMARKYISIQDIPRRGAPPPNTFAVGGSESPKMNTRLSNNGASPSPNLEIGMQTRSRKRAAHASADESPARRRRRRPFDPEPLNSETLVTDIENTDSDNDTESEPRTMRTHFSARLNPDPEPLNGDTPRDSPTSKAPVEGDDQDESATTLESQNTTEAPTTAATLPKTTGQSAPTEVRTCSPSDRTTVKQERKILGERIAHQLLANKRLRDERGELWKKLDKLEQRIHGHQEMMGSNEENSGMVQLRMELCEELQFKLSGMHDDLGKNRLELDESTLKVDQLLKEKVALAG</sequence>
<accession>A0A0E0SBY2</accession>
<evidence type="ECO:0000313" key="5">
    <source>
        <dbReference type="Proteomes" id="UP000070720"/>
    </source>
</evidence>
<evidence type="ECO:0000256" key="2">
    <source>
        <dbReference type="SAM" id="MobiDB-lite"/>
    </source>
</evidence>
<protein>
    <submittedName>
        <fullName evidence="3">Chromosome 4, complete genome</fullName>
    </submittedName>
</protein>
<feature type="compositionally biased region" description="Polar residues" evidence="2">
    <location>
        <begin position="39"/>
        <end position="54"/>
    </location>
</feature>
<dbReference type="EMBL" id="HG970335">
    <property type="protein sequence ID" value="CEF83945.1"/>
    <property type="molecule type" value="Genomic_DNA"/>
</dbReference>
<evidence type="ECO:0000313" key="3">
    <source>
        <dbReference type="EMBL" id="CEF83945.1"/>
    </source>
</evidence>
<feature type="coiled-coil region" evidence="1">
    <location>
        <begin position="214"/>
        <end position="248"/>
    </location>
</feature>
<proteinExistence type="predicted"/>
<dbReference type="AlphaFoldDB" id="A0A098DQ35"/>
<feature type="region of interest" description="Disordered" evidence="2">
    <location>
        <begin position="1"/>
        <end position="194"/>
    </location>
</feature>
<keyword evidence="5" id="KW-1185">Reference proteome</keyword>
<name>A0A098DQ35_GIBZE</name>
<dbReference type="EnsemblFungi" id="CEF83945">
    <property type="protein sequence ID" value="CEF83945"/>
    <property type="gene ID" value="FGRRES_16882"/>
</dbReference>
<organism evidence="3 5">
    <name type="scientific">Gibberella zeae (strain ATCC MYA-4620 / CBS 123657 / FGSC 9075 / NRRL 31084 / PH-1)</name>
    <name type="common">Wheat head blight fungus</name>
    <name type="synonym">Fusarium graminearum</name>
    <dbReference type="NCBI Taxonomy" id="229533"/>
    <lineage>
        <taxon>Eukaryota</taxon>
        <taxon>Fungi</taxon>
        <taxon>Dikarya</taxon>
        <taxon>Ascomycota</taxon>
        <taxon>Pezizomycotina</taxon>
        <taxon>Sordariomycetes</taxon>
        <taxon>Hypocreomycetidae</taxon>
        <taxon>Hypocreales</taxon>
        <taxon>Nectriaceae</taxon>
        <taxon>Fusarium</taxon>
    </lineage>
</organism>
<keyword evidence="1" id="KW-0175">Coiled coil</keyword>
<reference evidence="4 5" key="1">
    <citation type="journal article" date="2007" name="Science">
        <title>The Fusarium graminearum genome reveals a link between localized polymorphism and pathogen specialization.</title>
        <authorList>
            <person name="Cuomo C.A."/>
            <person name="Gueldener U."/>
            <person name="Xu J.-R."/>
            <person name="Trail F."/>
            <person name="Turgeon B.G."/>
            <person name="Di Pietro A."/>
            <person name="Walton J.D."/>
            <person name="Ma L.-J."/>
            <person name="Baker S.E."/>
            <person name="Rep M."/>
            <person name="Adam G."/>
            <person name="Antoniw J."/>
            <person name="Baldwin T."/>
            <person name="Calvo S.E."/>
            <person name="Chang Y.-L."/>
            <person name="DeCaprio D."/>
            <person name="Gale L.R."/>
            <person name="Gnerre S."/>
            <person name="Goswami R.S."/>
            <person name="Hammond-Kosack K."/>
            <person name="Harris L.J."/>
            <person name="Hilburn K."/>
            <person name="Kennell J.C."/>
            <person name="Kroken S."/>
            <person name="Magnuson J.K."/>
            <person name="Mannhaupt G."/>
            <person name="Mauceli E.W."/>
            <person name="Mewes H.-W."/>
            <person name="Mitterbauer R."/>
            <person name="Muehlbauer G."/>
            <person name="Muensterkoetter M."/>
            <person name="Nelson D."/>
            <person name="O'Donnell K."/>
            <person name="Ouellet T."/>
            <person name="Qi W."/>
            <person name="Quesneville H."/>
            <person name="Roncero M.I.G."/>
            <person name="Seong K.-Y."/>
            <person name="Tetko I.V."/>
            <person name="Urban M."/>
            <person name="Waalwijk C."/>
            <person name="Ward T.J."/>
            <person name="Yao J."/>
            <person name="Birren B.W."/>
            <person name="Kistler H.C."/>
        </authorList>
    </citation>
    <scope>NUCLEOTIDE SEQUENCE [LARGE SCALE GENOMIC DNA]</scope>
    <source>
        <strain evidence="5">ATCC MYA-4620 / CBS 123657 / FGSC 9075 / NRRL 31084 / PH-1</strain>
        <strain evidence="4">PH-1 / ATCC MYA-4620 / FGSC 9075 / NRRL 31084</strain>
    </source>
</reference>
<dbReference type="InParanoid" id="A0A098DQ35"/>
<evidence type="ECO:0000256" key="1">
    <source>
        <dbReference type="SAM" id="Coils"/>
    </source>
</evidence>
<feature type="compositionally biased region" description="Polar residues" evidence="2">
    <location>
        <begin position="178"/>
        <end position="193"/>
    </location>
</feature>
<reference evidence="4" key="4">
    <citation type="submission" date="2017-01" db="UniProtKB">
        <authorList>
            <consortium name="EnsemblFungi"/>
        </authorList>
    </citation>
    <scope>IDENTIFICATION</scope>
    <source>
        <strain evidence="4">PH-1 / ATCC MYA-4620 / FGSC 9075 / NRRL 31084</strain>
    </source>
</reference>
<reference evidence="4 5" key="2">
    <citation type="journal article" date="2010" name="Nature">
        <title>Comparative genomics reveals mobile pathogenicity chromosomes in Fusarium.</title>
        <authorList>
            <person name="Ma L.J."/>
            <person name="van der Does H.C."/>
            <person name="Borkovich K.A."/>
            <person name="Coleman J.J."/>
            <person name="Daboussi M.J."/>
            <person name="Di Pietro A."/>
            <person name="Dufresne M."/>
            <person name="Freitag M."/>
            <person name="Grabherr M."/>
            <person name="Henrissat B."/>
            <person name="Houterman P.M."/>
            <person name="Kang S."/>
            <person name="Shim W.B."/>
            <person name="Woloshuk C."/>
            <person name="Xie X."/>
            <person name="Xu J.R."/>
            <person name="Antoniw J."/>
            <person name="Baker S.E."/>
            <person name="Bluhm B.H."/>
            <person name="Breakspear A."/>
            <person name="Brown D.W."/>
            <person name="Butchko R.A."/>
            <person name="Chapman S."/>
            <person name="Coulson R."/>
            <person name="Coutinho P.M."/>
            <person name="Danchin E.G."/>
            <person name="Diener A."/>
            <person name="Gale L.R."/>
            <person name="Gardiner D.M."/>
            <person name="Goff S."/>
            <person name="Hammond-Kosack K.E."/>
            <person name="Hilburn K."/>
            <person name="Hua-Van A."/>
            <person name="Jonkers W."/>
            <person name="Kazan K."/>
            <person name="Kodira C.D."/>
            <person name="Koehrsen M."/>
            <person name="Kumar L."/>
            <person name="Lee Y.H."/>
            <person name="Li L."/>
            <person name="Manners J.M."/>
            <person name="Miranda-Saavedra D."/>
            <person name="Mukherjee M."/>
            <person name="Park G."/>
            <person name="Park J."/>
            <person name="Park S.Y."/>
            <person name="Proctor R.H."/>
            <person name="Regev A."/>
            <person name="Ruiz-Roldan M.C."/>
            <person name="Sain D."/>
            <person name="Sakthikumar S."/>
            <person name="Sykes S."/>
            <person name="Schwartz D.C."/>
            <person name="Turgeon B.G."/>
            <person name="Wapinski I."/>
            <person name="Yoder O."/>
            <person name="Young S."/>
            <person name="Zeng Q."/>
            <person name="Zhou S."/>
            <person name="Galagan J."/>
            <person name="Cuomo C.A."/>
            <person name="Kistler H.C."/>
            <person name="Rep M."/>
        </authorList>
    </citation>
    <scope>GENOME REANNOTATION</scope>
    <source>
        <strain evidence="5">ATCC MYA-4620 / CBS 123657 / FGSC 9075 / NRRL 31084 / PH-1</strain>
        <strain evidence="4">PH-1 / ATCC MYA-4620 / FGSC 9075 / NRRL 31084</strain>
    </source>
</reference>
<accession>A0A098DQ35</accession>
<feature type="compositionally biased region" description="Low complexity" evidence="2">
    <location>
        <begin position="163"/>
        <end position="177"/>
    </location>
</feature>
<dbReference type="VEuPathDB" id="FungiDB:FGRAMPH1_01G25475"/>
<evidence type="ECO:0000313" key="4">
    <source>
        <dbReference type="EnsemblFungi" id="CEF83945"/>
    </source>
</evidence>
<gene>
    <name evidence="4" type="primary">FG07718.1</name>
    <name evidence="3" type="ORF">FGRAMPH1_01T25475</name>
</gene>
<feature type="compositionally biased region" description="Acidic residues" evidence="2">
    <location>
        <begin position="101"/>
        <end position="110"/>
    </location>
</feature>
<dbReference type="Proteomes" id="UP000070720">
    <property type="component" value="Chromosome 4"/>
</dbReference>